<protein>
    <submittedName>
        <fullName evidence="1">Uncharacterized protein</fullName>
    </submittedName>
</protein>
<proteinExistence type="predicted"/>
<accession>A0ABW3CF21</accession>
<gene>
    <name evidence="1" type="ORF">ACFQ07_07965</name>
</gene>
<reference evidence="2" key="1">
    <citation type="journal article" date="2019" name="Int. J. Syst. Evol. Microbiol.">
        <title>The Global Catalogue of Microorganisms (GCM) 10K type strain sequencing project: providing services to taxonomists for standard genome sequencing and annotation.</title>
        <authorList>
            <consortium name="The Broad Institute Genomics Platform"/>
            <consortium name="The Broad Institute Genome Sequencing Center for Infectious Disease"/>
            <person name="Wu L."/>
            <person name="Ma J."/>
        </authorList>
    </citation>
    <scope>NUCLEOTIDE SEQUENCE [LARGE SCALE GENOMIC DNA]</scope>
    <source>
        <strain evidence="2">JCM 31696</strain>
    </source>
</reference>
<dbReference type="EMBL" id="JBHTIR010001107">
    <property type="protein sequence ID" value="MFD0852152.1"/>
    <property type="molecule type" value="Genomic_DNA"/>
</dbReference>
<organism evidence="1 2">
    <name type="scientific">Actinomadura adrarensis</name>
    <dbReference type="NCBI Taxonomy" id="1819600"/>
    <lineage>
        <taxon>Bacteria</taxon>
        <taxon>Bacillati</taxon>
        <taxon>Actinomycetota</taxon>
        <taxon>Actinomycetes</taxon>
        <taxon>Streptosporangiales</taxon>
        <taxon>Thermomonosporaceae</taxon>
        <taxon>Actinomadura</taxon>
    </lineage>
</organism>
<dbReference type="Proteomes" id="UP001597083">
    <property type="component" value="Unassembled WGS sequence"/>
</dbReference>
<sequence length="78" mass="8918">MVAETASSTSESFFLHVPVRESAADRPLQDDTRYLAAAMYLDRHLCDQVIDEYVRDEHRAVPPSFGFDLDPVIRHALR</sequence>
<feature type="non-terminal residue" evidence="1">
    <location>
        <position position="78"/>
    </location>
</feature>
<evidence type="ECO:0000313" key="2">
    <source>
        <dbReference type="Proteomes" id="UP001597083"/>
    </source>
</evidence>
<keyword evidence="2" id="KW-1185">Reference proteome</keyword>
<comment type="caution">
    <text evidence="1">The sequence shown here is derived from an EMBL/GenBank/DDBJ whole genome shotgun (WGS) entry which is preliminary data.</text>
</comment>
<evidence type="ECO:0000313" key="1">
    <source>
        <dbReference type="EMBL" id="MFD0852152.1"/>
    </source>
</evidence>
<name>A0ABW3CF21_9ACTN</name>